<dbReference type="SUPFAM" id="SSF55729">
    <property type="entry name" value="Acyl-CoA N-acyltransferases (Nat)"/>
    <property type="match status" value="1"/>
</dbReference>
<sequence>MPTIDLVRRSPITNTFRVAKIQGMFDVPRADESTFTIHANLPIEEKTWQIGLITGASGSGKSTIAKHLWPNVKTQGHHQWEAASLVDDFPDGMTPQDITLLLNSVGFSSTPAWLRPYRVLSTGQQFRADLARALAETPQGLVVFDEFTSTVDRTVAKAASNSVSRTIRREPTRQFVAVTCHKDVEEWLQPDWVYDTDTHKFTWGSKSRPQIALVIREGLREAWPIFRDHHYLTGKLSTSARVFLAYVDLGDGERLAGFFSILPSIGLKGWRRGHRTVVLPDFQGLGIGNRMIETVAELLWTREHIRFRATTSSPALVKHRLRHPKMWRLTSAPKMLSVPGTKGVQTTRNSSVGRLTTSWVYIPSDLRS</sequence>
<accession>A0A2I1I7A3</accession>
<dbReference type="SUPFAM" id="SSF52540">
    <property type="entry name" value="P-loop containing nucleoside triphosphate hydrolases"/>
    <property type="match status" value="1"/>
</dbReference>
<dbReference type="AlphaFoldDB" id="A0A2I1I7A3"/>
<name>A0A2I1I7A3_9ACTO</name>
<evidence type="ECO:0000313" key="1">
    <source>
        <dbReference type="EMBL" id="PKY66971.1"/>
    </source>
</evidence>
<keyword evidence="1" id="KW-0547">Nucleotide-binding</keyword>
<dbReference type="Proteomes" id="UP000234545">
    <property type="component" value="Unassembled WGS sequence"/>
</dbReference>
<dbReference type="EMBL" id="PKKJ01000001">
    <property type="protein sequence ID" value="PKY66971.1"/>
    <property type="molecule type" value="Genomic_DNA"/>
</dbReference>
<dbReference type="InterPro" id="IPR027417">
    <property type="entry name" value="P-loop_NTPase"/>
</dbReference>
<reference evidence="1 2" key="1">
    <citation type="submission" date="2017-12" db="EMBL/GenBank/DDBJ databases">
        <title>Phylogenetic diversity of female urinary microbiome.</title>
        <authorList>
            <person name="Thomas-White K."/>
            <person name="Wolfe A.J."/>
        </authorList>
    </citation>
    <scope>NUCLEOTIDE SEQUENCE [LARGE SCALE GENOMIC DNA]</scope>
    <source>
        <strain evidence="1 2">UMB0250</strain>
    </source>
</reference>
<gene>
    <name evidence="1" type="ORF">CYJ25_01655</name>
</gene>
<proteinExistence type="predicted"/>
<comment type="caution">
    <text evidence="1">The sequence shown here is derived from an EMBL/GenBank/DDBJ whole genome shotgun (WGS) entry which is preliminary data.</text>
</comment>
<dbReference type="CDD" id="cd00267">
    <property type="entry name" value="ABC_ATPase"/>
    <property type="match status" value="1"/>
</dbReference>
<keyword evidence="1" id="KW-0067">ATP-binding</keyword>
<dbReference type="Gene3D" id="3.40.630.30">
    <property type="match status" value="1"/>
</dbReference>
<organism evidence="1 2">
    <name type="scientific">Schaalia turicensis</name>
    <dbReference type="NCBI Taxonomy" id="131111"/>
    <lineage>
        <taxon>Bacteria</taxon>
        <taxon>Bacillati</taxon>
        <taxon>Actinomycetota</taxon>
        <taxon>Actinomycetes</taxon>
        <taxon>Actinomycetales</taxon>
        <taxon>Actinomycetaceae</taxon>
        <taxon>Schaalia</taxon>
    </lineage>
</organism>
<dbReference type="RefSeq" id="WP_101627468.1">
    <property type="nucleotide sequence ID" value="NZ_PKKJ01000001.1"/>
</dbReference>
<dbReference type="InterPro" id="IPR016181">
    <property type="entry name" value="Acyl_CoA_acyltransferase"/>
</dbReference>
<protein>
    <submittedName>
        <fullName evidence="1">ABC transporter ATP-binding protein</fullName>
    </submittedName>
</protein>
<evidence type="ECO:0000313" key="2">
    <source>
        <dbReference type="Proteomes" id="UP000234545"/>
    </source>
</evidence>
<dbReference type="GO" id="GO:0005524">
    <property type="term" value="F:ATP binding"/>
    <property type="evidence" value="ECO:0007669"/>
    <property type="project" value="UniProtKB-KW"/>
</dbReference>
<dbReference type="OrthoDB" id="9787585at2"/>
<dbReference type="Gene3D" id="3.40.50.300">
    <property type="entry name" value="P-loop containing nucleotide triphosphate hydrolases"/>
    <property type="match status" value="1"/>
</dbReference>
<dbReference type="CDD" id="cd04301">
    <property type="entry name" value="NAT_SF"/>
    <property type="match status" value="1"/>
</dbReference>